<dbReference type="EMBL" id="BGZK01000169">
    <property type="protein sequence ID" value="GBP25085.1"/>
    <property type="molecule type" value="Genomic_DNA"/>
</dbReference>
<reference evidence="2 3" key="1">
    <citation type="journal article" date="2019" name="Commun. Biol.">
        <title>The bagworm genome reveals a unique fibroin gene that provides high tensile strength.</title>
        <authorList>
            <person name="Kono N."/>
            <person name="Nakamura H."/>
            <person name="Ohtoshi R."/>
            <person name="Tomita M."/>
            <person name="Numata K."/>
            <person name="Arakawa K."/>
        </authorList>
    </citation>
    <scope>NUCLEOTIDE SEQUENCE [LARGE SCALE GENOMIC DNA]</scope>
</reference>
<protein>
    <submittedName>
        <fullName evidence="2">Uncharacterized protein</fullName>
    </submittedName>
</protein>
<feature type="region of interest" description="Disordered" evidence="1">
    <location>
        <begin position="84"/>
        <end position="115"/>
    </location>
</feature>
<comment type="caution">
    <text evidence="2">The sequence shown here is derived from an EMBL/GenBank/DDBJ whole genome shotgun (WGS) entry which is preliminary data.</text>
</comment>
<dbReference type="Proteomes" id="UP000299102">
    <property type="component" value="Unassembled WGS sequence"/>
</dbReference>
<dbReference type="AlphaFoldDB" id="A0A4C1UF91"/>
<name>A0A4C1UF91_EUMVA</name>
<organism evidence="2 3">
    <name type="scientific">Eumeta variegata</name>
    <name type="common">Bagworm moth</name>
    <name type="synonym">Eumeta japonica</name>
    <dbReference type="NCBI Taxonomy" id="151549"/>
    <lineage>
        <taxon>Eukaryota</taxon>
        <taxon>Metazoa</taxon>
        <taxon>Ecdysozoa</taxon>
        <taxon>Arthropoda</taxon>
        <taxon>Hexapoda</taxon>
        <taxon>Insecta</taxon>
        <taxon>Pterygota</taxon>
        <taxon>Neoptera</taxon>
        <taxon>Endopterygota</taxon>
        <taxon>Lepidoptera</taxon>
        <taxon>Glossata</taxon>
        <taxon>Ditrysia</taxon>
        <taxon>Tineoidea</taxon>
        <taxon>Psychidae</taxon>
        <taxon>Oiketicinae</taxon>
        <taxon>Eumeta</taxon>
    </lineage>
</organism>
<accession>A0A4C1UF91</accession>
<proteinExistence type="predicted"/>
<keyword evidence="3" id="KW-1185">Reference proteome</keyword>
<evidence type="ECO:0000313" key="2">
    <source>
        <dbReference type="EMBL" id="GBP25085.1"/>
    </source>
</evidence>
<evidence type="ECO:0000313" key="3">
    <source>
        <dbReference type="Proteomes" id="UP000299102"/>
    </source>
</evidence>
<evidence type="ECO:0000256" key="1">
    <source>
        <dbReference type="SAM" id="MobiDB-lite"/>
    </source>
</evidence>
<sequence>MYIVKHAEVGTSPAPLARRPRRLMALNVFLICNSEGNTVDLEFRPLEYVFGDAADVATRGGVVSDNLAHTRVFAPAAACAIRRNPSGRADPRVSGGLQPHVSACSRLAPKQEKVE</sequence>
<gene>
    <name evidence="2" type="ORF">EVAR_19565_1</name>
</gene>